<name>A0AA49GS93_9BACT</name>
<evidence type="ECO:0000313" key="2">
    <source>
        <dbReference type="EMBL" id="WKN37830.1"/>
    </source>
</evidence>
<sequence>MVEVVIRRATNQDKVLIEKIKQAFEEGEPISIIDIDCSEIQEILETVYDTDQGNRQGGSGGNAETDKDNQQIVVSTIENCGFPTVDAHGNKSVEAVFLVIQHAPKSLREKYFPLIKKSADQGDLSWSTVALMEDRMLMDRGEKQKYGSQVQKKNGSDNWALYPIEDPQNVNKRRAEVGLGPIEEYLKHFDIDYKSTN</sequence>
<evidence type="ECO:0000256" key="1">
    <source>
        <dbReference type="SAM" id="MobiDB-lite"/>
    </source>
</evidence>
<organism evidence="2">
    <name type="scientific">Roseihalotalea indica</name>
    <dbReference type="NCBI Taxonomy" id="2867963"/>
    <lineage>
        <taxon>Bacteria</taxon>
        <taxon>Pseudomonadati</taxon>
        <taxon>Bacteroidota</taxon>
        <taxon>Cytophagia</taxon>
        <taxon>Cytophagales</taxon>
        <taxon>Catalimonadaceae</taxon>
        <taxon>Roseihalotalea</taxon>
    </lineage>
</organism>
<dbReference type="InterPro" id="IPR046732">
    <property type="entry name" value="DUF6624"/>
</dbReference>
<gene>
    <name evidence="2" type="ORF">K4G66_03790</name>
</gene>
<protein>
    <submittedName>
        <fullName evidence="2">Uncharacterized protein</fullName>
    </submittedName>
</protein>
<reference evidence="2" key="1">
    <citation type="journal article" date="2023" name="Comput. Struct. Biotechnol. J.">
        <title>Discovery of a novel marine Bacteroidetes with a rich repertoire of carbohydrate-active enzymes.</title>
        <authorList>
            <person name="Chen B."/>
            <person name="Liu G."/>
            <person name="Chen Q."/>
            <person name="Wang H."/>
            <person name="Liu L."/>
            <person name="Tang K."/>
        </authorList>
    </citation>
    <scope>NUCLEOTIDE SEQUENCE</scope>
    <source>
        <strain evidence="2">TK19036</strain>
    </source>
</reference>
<accession>A0AA49GS93</accession>
<dbReference type="AlphaFoldDB" id="A0AA49GS93"/>
<feature type="region of interest" description="Disordered" evidence="1">
    <location>
        <begin position="48"/>
        <end position="68"/>
    </location>
</feature>
<proteinExistence type="predicted"/>
<dbReference type="EMBL" id="CP120682">
    <property type="protein sequence ID" value="WKN37830.1"/>
    <property type="molecule type" value="Genomic_DNA"/>
</dbReference>
<reference evidence="2" key="2">
    <citation type="journal article" date="2024" name="Antonie Van Leeuwenhoek">
        <title>Roseihalotalea indica gen. nov., sp. nov., a halophilic Bacteroidetes from mesopelagic Southwest Indian Ocean with higher carbohydrate metabolic potential.</title>
        <authorList>
            <person name="Chen B."/>
            <person name="Zhang M."/>
            <person name="Lin D."/>
            <person name="Ye J."/>
            <person name="Tang K."/>
        </authorList>
    </citation>
    <scope>NUCLEOTIDE SEQUENCE</scope>
    <source>
        <strain evidence="2">TK19036</strain>
    </source>
</reference>
<dbReference type="Pfam" id="PF20329">
    <property type="entry name" value="DUF6624"/>
    <property type="match status" value="1"/>
</dbReference>